<dbReference type="AlphaFoldDB" id="A0A917RP02"/>
<feature type="region of interest" description="Disordered" evidence="1">
    <location>
        <begin position="1"/>
        <end position="55"/>
    </location>
</feature>
<evidence type="ECO:0000256" key="1">
    <source>
        <dbReference type="SAM" id="MobiDB-lite"/>
    </source>
</evidence>
<reference evidence="2" key="2">
    <citation type="submission" date="2020-09" db="EMBL/GenBank/DDBJ databases">
        <authorList>
            <person name="Sun Q."/>
            <person name="Zhou Y."/>
        </authorList>
    </citation>
    <scope>NUCLEOTIDE SEQUENCE</scope>
    <source>
        <strain evidence="2">CGMCC 4.3508</strain>
    </source>
</reference>
<reference evidence="2" key="1">
    <citation type="journal article" date="2014" name="Int. J. Syst. Evol. Microbiol.">
        <title>Complete genome sequence of Corynebacterium casei LMG S-19264T (=DSM 44701T), isolated from a smear-ripened cheese.</title>
        <authorList>
            <consortium name="US DOE Joint Genome Institute (JGI-PGF)"/>
            <person name="Walter F."/>
            <person name="Albersmeier A."/>
            <person name="Kalinowski J."/>
            <person name="Ruckert C."/>
        </authorList>
    </citation>
    <scope>NUCLEOTIDE SEQUENCE</scope>
    <source>
        <strain evidence="2">CGMCC 4.3508</strain>
    </source>
</reference>
<name>A0A917RP02_9NOCA</name>
<evidence type="ECO:0000313" key="3">
    <source>
        <dbReference type="Proteomes" id="UP000638263"/>
    </source>
</evidence>
<dbReference type="RefSeq" id="WP_189094347.1">
    <property type="nucleotide sequence ID" value="NZ_BMMH01000006.1"/>
</dbReference>
<dbReference type="Proteomes" id="UP000638263">
    <property type="component" value="Unassembled WGS sequence"/>
</dbReference>
<proteinExistence type="predicted"/>
<gene>
    <name evidence="2" type="ORF">GCM10011588_35500</name>
</gene>
<organism evidence="2 3">
    <name type="scientific">Nocardia jinanensis</name>
    <dbReference type="NCBI Taxonomy" id="382504"/>
    <lineage>
        <taxon>Bacteria</taxon>
        <taxon>Bacillati</taxon>
        <taxon>Actinomycetota</taxon>
        <taxon>Actinomycetes</taxon>
        <taxon>Mycobacteriales</taxon>
        <taxon>Nocardiaceae</taxon>
        <taxon>Nocardia</taxon>
    </lineage>
</organism>
<evidence type="ECO:0000313" key="2">
    <source>
        <dbReference type="EMBL" id="GGL17668.1"/>
    </source>
</evidence>
<comment type="caution">
    <text evidence="2">The sequence shown here is derived from an EMBL/GenBank/DDBJ whole genome shotgun (WGS) entry which is preliminary data.</text>
</comment>
<sequence>MAGREFAGIPKKSGNRTTTASFMDDLGADGASGKALSTPGPGSDDASGEPPGKPG</sequence>
<accession>A0A917RP02</accession>
<keyword evidence="3" id="KW-1185">Reference proteome</keyword>
<protein>
    <submittedName>
        <fullName evidence="2">Uncharacterized protein</fullName>
    </submittedName>
</protein>
<dbReference type="EMBL" id="BMMH01000006">
    <property type="protein sequence ID" value="GGL17668.1"/>
    <property type="molecule type" value="Genomic_DNA"/>
</dbReference>